<evidence type="ECO:0000313" key="4">
    <source>
        <dbReference type="Proteomes" id="UP000094455"/>
    </source>
</evidence>
<keyword evidence="2" id="KW-0812">Transmembrane</keyword>
<evidence type="ECO:0000256" key="1">
    <source>
        <dbReference type="SAM" id="MobiDB-lite"/>
    </source>
</evidence>
<feature type="compositionally biased region" description="Polar residues" evidence="1">
    <location>
        <begin position="216"/>
        <end position="240"/>
    </location>
</feature>
<feature type="region of interest" description="Disordered" evidence="1">
    <location>
        <begin position="329"/>
        <end position="360"/>
    </location>
</feature>
<feature type="compositionally biased region" description="Polar residues" evidence="1">
    <location>
        <begin position="56"/>
        <end position="69"/>
    </location>
</feature>
<feature type="compositionally biased region" description="Polar residues" evidence="1">
    <location>
        <begin position="77"/>
        <end position="94"/>
    </location>
</feature>
<feature type="region of interest" description="Disordered" evidence="1">
    <location>
        <begin position="1"/>
        <end position="180"/>
    </location>
</feature>
<feature type="transmembrane region" description="Helical" evidence="2">
    <location>
        <begin position="553"/>
        <end position="572"/>
    </location>
</feature>
<keyword evidence="4" id="KW-1185">Reference proteome</keyword>
<dbReference type="AlphaFoldDB" id="A0A1E3NSU3"/>
<dbReference type="RefSeq" id="XP_019019756.1">
    <property type="nucleotide sequence ID" value="XM_019160263.1"/>
</dbReference>
<evidence type="ECO:0000256" key="2">
    <source>
        <dbReference type="SAM" id="Phobius"/>
    </source>
</evidence>
<reference evidence="3 4" key="1">
    <citation type="journal article" date="2016" name="Proc. Natl. Acad. Sci. U.S.A.">
        <title>Comparative genomics of biotechnologically important yeasts.</title>
        <authorList>
            <person name="Riley R."/>
            <person name="Haridas S."/>
            <person name="Wolfe K.H."/>
            <person name="Lopes M.R."/>
            <person name="Hittinger C.T."/>
            <person name="Goeker M."/>
            <person name="Salamov A.A."/>
            <person name="Wisecaver J.H."/>
            <person name="Long T.M."/>
            <person name="Calvey C.H."/>
            <person name="Aerts A.L."/>
            <person name="Barry K.W."/>
            <person name="Choi C."/>
            <person name="Clum A."/>
            <person name="Coughlan A.Y."/>
            <person name="Deshpande S."/>
            <person name="Douglass A.P."/>
            <person name="Hanson S.J."/>
            <person name="Klenk H.-P."/>
            <person name="LaButti K.M."/>
            <person name="Lapidus A."/>
            <person name="Lindquist E.A."/>
            <person name="Lipzen A.M."/>
            <person name="Meier-Kolthoff J.P."/>
            <person name="Ohm R.A."/>
            <person name="Otillar R.P."/>
            <person name="Pangilinan J.L."/>
            <person name="Peng Y."/>
            <person name="Rokas A."/>
            <person name="Rosa C.A."/>
            <person name="Scheuner C."/>
            <person name="Sibirny A.A."/>
            <person name="Slot J.C."/>
            <person name="Stielow J.B."/>
            <person name="Sun H."/>
            <person name="Kurtzman C.P."/>
            <person name="Blackwell M."/>
            <person name="Grigoriev I.V."/>
            <person name="Jeffries T.W."/>
        </authorList>
    </citation>
    <scope>NUCLEOTIDE SEQUENCE [LARGE SCALE GENOMIC DNA]</scope>
    <source>
        <strain evidence="3 4">NRRL Y-2026</strain>
    </source>
</reference>
<name>A0A1E3NSU3_9ASCO</name>
<sequence length="573" mass="62504">MAGPTASAQHADLTSLSLPSIGPVHSTPSKKSSMRKKLSRIGLPFSSSEEPENEYVDSNISIEQPTGNYTPADDCQMPNSTGASLANPELSSPVHSAVLPNGMSDTASSNAAARNNASFSKFNNSTSSLTNSVATPPHKLPYKTPTANLSSSNVHHPKQQQQQQNSTSLFSRKPESLSNSVNNAKSISFHHTSSPNKPSSRYLATNNDHTFVISRGGNNNQQHPILPAPQTSAQRPSHSQMNSVNYVNDDTVLSSSNSSTNNNTSAIPKIIPLSHLPQFTPVNQAHHQSQNSSAVLAPPTVLTPAYKTHSSSTQGTGQHIYASANNSSIMYSNHNNESNSQTVPSVSDTNSTASRQKRGTGLLQHAYRSSHQSHSNLANSKNKEGQASANNTINLTVNNNGKLDGSHPDGINCLDSKFHFISPKISNQFKSLQHLIQLGIKKRLEYLDNENSALLSEITNYYDEIENVQKQLSSQVSDLDGFIATLTSRKEVDLKNLQQHGLFENLNDLNARIETVKGNMDLKKESLKMFEIKLNTLAKLKINNENRDRNRKHIAFVSSLILALLFLMKLLLF</sequence>
<keyword evidence="2" id="KW-1133">Transmembrane helix</keyword>
<feature type="compositionally biased region" description="Low complexity" evidence="1">
    <location>
        <begin position="104"/>
        <end position="135"/>
    </location>
</feature>
<dbReference type="GeneID" id="30176950"/>
<dbReference type="EMBL" id="KV454001">
    <property type="protein sequence ID" value="ODQ48643.1"/>
    <property type="molecule type" value="Genomic_DNA"/>
</dbReference>
<accession>A0A1E3NSU3</accession>
<proteinExistence type="predicted"/>
<organism evidence="3 4">
    <name type="scientific">Pichia membranifaciens NRRL Y-2026</name>
    <dbReference type="NCBI Taxonomy" id="763406"/>
    <lineage>
        <taxon>Eukaryota</taxon>
        <taxon>Fungi</taxon>
        <taxon>Dikarya</taxon>
        <taxon>Ascomycota</taxon>
        <taxon>Saccharomycotina</taxon>
        <taxon>Pichiomycetes</taxon>
        <taxon>Pichiales</taxon>
        <taxon>Pichiaceae</taxon>
        <taxon>Pichia</taxon>
    </lineage>
</organism>
<feature type="compositionally biased region" description="Polar residues" evidence="1">
    <location>
        <begin position="145"/>
        <end position="154"/>
    </location>
</feature>
<dbReference type="OrthoDB" id="3992373at2759"/>
<protein>
    <submittedName>
        <fullName evidence="3">Uncharacterized protein</fullName>
    </submittedName>
</protein>
<feature type="compositionally biased region" description="Polar residues" evidence="1">
    <location>
        <begin position="1"/>
        <end position="18"/>
    </location>
</feature>
<feature type="compositionally biased region" description="Polar residues" evidence="1">
    <location>
        <begin position="329"/>
        <end position="354"/>
    </location>
</feature>
<feature type="region of interest" description="Disordered" evidence="1">
    <location>
        <begin position="367"/>
        <end position="386"/>
    </location>
</feature>
<keyword evidence="2" id="KW-0472">Membrane</keyword>
<feature type="region of interest" description="Disordered" evidence="1">
    <location>
        <begin position="214"/>
        <end position="240"/>
    </location>
</feature>
<feature type="compositionally biased region" description="Polar residues" evidence="1">
    <location>
        <begin position="165"/>
        <end position="180"/>
    </location>
</feature>
<evidence type="ECO:0000313" key="3">
    <source>
        <dbReference type="EMBL" id="ODQ48643.1"/>
    </source>
</evidence>
<dbReference type="Proteomes" id="UP000094455">
    <property type="component" value="Unassembled WGS sequence"/>
</dbReference>
<gene>
    <name evidence="3" type="ORF">PICMEDRAFT_14183</name>
</gene>